<dbReference type="EMBL" id="CP034547">
    <property type="protein sequence ID" value="AZQ56609.1"/>
    <property type="molecule type" value="Genomic_DNA"/>
</dbReference>
<evidence type="ECO:0008006" key="4">
    <source>
        <dbReference type="Google" id="ProtNLM"/>
    </source>
</evidence>
<evidence type="ECO:0000313" key="3">
    <source>
        <dbReference type="Proteomes" id="UP000277191"/>
    </source>
</evidence>
<feature type="region of interest" description="Disordered" evidence="1">
    <location>
        <begin position="139"/>
        <end position="188"/>
    </location>
</feature>
<accession>A0A3S9NLQ3</accession>
<dbReference type="AlphaFoldDB" id="A0A3S9NLQ3"/>
<feature type="compositionally biased region" description="Low complexity" evidence="1">
    <location>
        <begin position="163"/>
        <end position="188"/>
    </location>
</feature>
<proteinExistence type="predicted"/>
<reference evidence="2 3" key="1">
    <citation type="submission" date="2018-12" db="EMBL/GenBank/DDBJ databases">
        <title>Cadmium resistance mechanism in endophytic bacteria Burkholderia cenocepacia YG-3.</title>
        <authorList>
            <person name="Zhang X."/>
            <person name="Wang X."/>
            <person name="Zhu Y."/>
        </authorList>
    </citation>
    <scope>NUCLEOTIDE SEQUENCE [LARGE SCALE GENOMIC DNA]</scope>
    <source>
        <strain evidence="2 3">YG-3</strain>
    </source>
</reference>
<gene>
    <name evidence="2" type="ORF">D5R55_36925</name>
</gene>
<evidence type="ECO:0000313" key="2">
    <source>
        <dbReference type="EMBL" id="AZQ56609.1"/>
    </source>
</evidence>
<dbReference type="Proteomes" id="UP000277191">
    <property type="component" value="Chromosome 3"/>
</dbReference>
<name>A0A3S9NLQ3_9BURK</name>
<dbReference type="InterPro" id="IPR013785">
    <property type="entry name" value="Aldolase_TIM"/>
</dbReference>
<evidence type="ECO:0000256" key="1">
    <source>
        <dbReference type="SAM" id="MobiDB-lite"/>
    </source>
</evidence>
<protein>
    <recommendedName>
        <fullName evidence="4">N-ethylmaleimide reductase</fullName>
    </recommendedName>
</protein>
<dbReference type="Gene3D" id="3.20.20.70">
    <property type="entry name" value="Aldolase class I"/>
    <property type="match status" value="1"/>
</dbReference>
<dbReference type="SUPFAM" id="SSF51395">
    <property type="entry name" value="FMN-linked oxidoreductases"/>
    <property type="match status" value="1"/>
</dbReference>
<sequence>MQKVWYLHRVLASEALTPIVGSPLRRYIPDIECVTQLSREVNDGVNFAAPHGNCIANNQYTLGLAEKAPVADDADLFSIGRPFIANPDLIDRLRTGAPLSATTARQSPLPIVAPIGYIAVCADCIWVELIQSYTPRPSSKFERAADRVTNRPKQPPPCHGRNPAPTRTSASAPTARSPPSGRPSSFRP</sequence>
<organism evidence="2 3">
    <name type="scientific">Burkholderia cenocepacia</name>
    <dbReference type="NCBI Taxonomy" id="95486"/>
    <lineage>
        <taxon>Bacteria</taxon>
        <taxon>Pseudomonadati</taxon>
        <taxon>Pseudomonadota</taxon>
        <taxon>Betaproteobacteria</taxon>
        <taxon>Burkholderiales</taxon>
        <taxon>Burkholderiaceae</taxon>
        <taxon>Burkholderia</taxon>
        <taxon>Burkholderia cepacia complex</taxon>
    </lineage>
</organism>
<feature type="compositionally biased region" description="Basic and acidic residues" evidence="1">
    <location>
        <begin position="139"/>
        <end position="149"/>
    </location>
</feature>